<evidence type="ECO:0000256" key="3">
    <source>
        <dbReference type="ARBA" id="ARBA00022729"/>
    </source>
</evidence>
<dbReference type="RefSeq" id="XP_048262236.1">
    <property type="nucleotide sequence ID" value="XM_048406279.1"/>
</dbReference>
<gene>
    <name evidence="13" type="primary">LOC100650845</name>
</gene>
<evidence type="ECO:0000313" key="12">
    <source>
        <dbReference type="Proteomes" id="UP000835206"/>
    </source>
</evidence>
<feature type="region of interest" description="Disordered" evidence="9">
    <location>
        <begin position="1245"/>
        <end position="1362"/>
    </location>
</feature>
<feature type="transmembrane region" description="Helical" evidence="10">
    <location>
        <begin position="18"/>
        <end position="35"/>
    </location>
</feature>
<accession>A0A9C6SJS2</accession>
<evidence type="ECO:0000256" key="6">
    <source>
        <dbReference type="ARBA" id="ARBA00023180"/>
    </source>
</evidence>
<feature type="compositionally biased region" description="Polar residues" evidence="9">
    <location>
        <begin position="332"/>
        <end position="347"/>
    </location>
</feature>
<dbReference type="Pfam" id="PF07653">
    <property type="entry name" value="SH3_2"/>
    <property type="match status" value="1"/>
</dbReference>
<dbReference type="GO" id="GO:0070971">
    <property type="term" value="C:endoplasmic reticulum exit site"/>
    <property type="evidence" value="ECO:0007669"/>
    <property type="project" value="TreeGrafter"/>
</dbReference>
<name>A0A9C6SJS2_BOMTE</name>
<feature type="compositionally biased region" description="Pro residues" evidence="9">
    <location>
        <begin position="1285"/>
        <end position="1294"/>
    </location>
</feature>
<dbReference type="Gene3D" id="2.30.30.40">
    <property type="entry name" value="SH3 Domains"/>
    <property type="match status" value="1"/>
</dbReference>
<evidence type="ECO:0000256" key="9">
    <source>
        <dbReference type="SAM" id="MobiDB-lite"/>
    </source>
</evidence>
<evidence type="ECO:0000256" key="7">
    <source>
        <dbReference type="PROSITE-ProRule" id="PRU00192"/>
    </source>
</evidence>
<dbReference type="Proteomes" id="UP000835206">
    <property type="component" value="Chromosome 6"/>
</dbReference>
<keyword evidence="5 8" id="KW-0175">Coiled coil</keyword>
<dbReference type="GO" id="GO:0009306">
    <property type="term" value="P:protein secretion"/>
    <property type="evidence" value="ECO:0007669"/>
    <property type="project" value="TreeGrafter"/>
</dbReference>
<dbReference type="GO" id="GO:0006888">
    <property type="term" value="P:endoplasmic reticulum to Golgi vesicle-mediated transport"/>
    <property type="evidence" value="ECO:0007669"/>
    <property type="project" value="TreeGrafter"/>
</dbReference>
<dbReference type="SUPFAM" id="SSF50044">
    <property type="entry name" value="SH3-domain"/>
    <property type="match status" value="1"/>
</dbReference>
<evidence type="ECO:0000256" key="4">
    <source>
        <dbReference type="ARBA" id="ARBA00022824"/>
    </source>
</evidence>
<dbReference type="InterPro" id="IPR051500">
    <property type="entry name" value="cTAGE_MIA/OTOR"/>
</dbReference>
<dbReference type="GO" id="GO:0005789">
    <property type="term" value="C:endoplasmic reticulum membrane"/>
    <property type="evidence" value="ECO:0007669"/>
    <property type="project" value="UniProtKB-SubCell"/>
</dbReference>
<keyword evidence="10" id="KW-1133">Transmembrane helix</keyword>
<keyword evidence="10" id="KW-0812">Transmembrane</keyword>
<dbReference type="GO" id="GO:0035459">
    <property type="term" value="P:vesicle cargo loading"/>
    <property type="evidence" value="ECO:0007669"/>
    <property type="project" value="TreeGrafter"/>
</dbReference>
<keyword evidence="12" id="KW-1185">Reference proteome</keyword>
<evidence type="ECO:0000256" key="1">
    <source>
        <dbReference type="ARBA" id="ARBA00004389"/>
    </source>
</evidence>
<evidence type="ECO:0000256" key="10">
    <source>
        <dbReference type="SAM" id="Phobius"/>
    </source>
</evidence>
<evidence type="ECO:0000256" key="5">
    <source>
        <dbReference type="ARBA" id="ARBA00023054"/>
    </source>
</evidence>
<dbReference type="PROSITE" id="PS50002">
    <property type="entry name" value="SH3"/>
    <property type="match status" value="1"/>
</dbReference>
<feature type="domain" description="SH3" evidence="11">
    <location>
        <begin position="54"/>
        <end position="116"/>
    </location>
</feature>
<keyword evidence="6" id="KW-0325">Glycoprotein</keyword>
<feature type="compositionally biased region" description="Pro residues" evidence="9">
    <location>
        <begin position="1256"/>
        <end position="1277"/>
    </location>
</feature>
<comment type="subcellular location">
    <subcellularLocation>
        <location evidence="1">Endoplasmic reticulum membrane</location>
        <topology evidence="1">Single-pass membrane protein</topology>
    </subcellularLocation>
</comment>
<protein>
    <submittedName>
        <fullName evidence="13">Transport and Golgi organization protein 1 isoform X1</fullName>
    </submittedName>
</protein>
<dbReference type="InterPro" id="IPR001452">
    <property type="entry name" value="SH3_domain"/>
</dbReference>
<dbReference type="InterPro" id="IPR036028">
    <property type="entry name" value="SH3-like_dom_sf"/>
</dbReference>
<dbReference type="SMART" id="SM00326">
    <property type="entry name" value="SH3"/>
    <property type="match status" value="1"/>
</dbReference>
<reference evidence="13" key="1">
    <citation type="submission" date="2025-08" db="UniProtKB">
        <authorList>
            <consortium name="RefSeq"/>
        </authorList>
    </citation>
    <scope>IDENTIFICATION</scope>
</reference>
<dbReference type="CTD" id="33930"/>
<feature type="coiled-coil region" evidence="8">
    <location>
        <begin position="874"/>
        <end position="989"/>
    </location>
</feature>
<evidence type="ECO:0000256" key="2">
    <source>
        <dbReference type="ARBA" id="ARBA00022443"/>
    </source>
</evidence>
<feature type="coiled-coil region" evidence="8">
    <location>
        <begin position="773"/>
        <end position="849"/>
    </location>
</feature>
<keyword evidence="2 7" id="KW-0728">SH3 domain</keyword>
<feature type="region of interest" description="Disordered" evidence="9">
    <location>
        <begin position="1191"/>
        <end position="1227"/>
    </location>
</feature>
<evidence type="ECO:0000259" key="11">
    <source>
        <dbReference type="PROSITE" id="PS50002"/>
    </source>
</evidence>
<dbReference type="GeneID" id="100650845"/>
<dbReference type="PANTHER" id="PTHR23158:SF33">
    <property type="entry name" value="TRANSPORT AND GOLGI ORGANIZATION PROTEIN 1"/>
    <property type="match status" value="1"/>
</dbReference>
<feature type="compositionally biased region" description="Pro residues" evidence="9">
    <location>
        <begin position="1301"/>
        <end position="1328"/>
    </location>
</feature>
<organism evidence="12 13">
    <name type="scientific">Bombus terrestris</name>
    <name type="common">Buff-tailed bumblebee</name>
    <name type="synonym">Apis terrestris</name>
    <dbReference type="NCBI Taxonomy" id="30195"/>
    <lineage>
        <taxon>Eukaryota</taxon>
        <taxon>Metazoa</taxon>
        <taxon>Ecdysozoa</taxon>
        <taxon>Arthropoda</taxon>
        <taxon>Hexapoda</taxon>
        <taxon>Insecta</taxon>
        <taxon>Pterygota</taxon>
        <taxon>Neoptera</taxon>
        <taxon>Endopterygota</taxon>
        <taxon>Hymenoptera</taxon>
        <taxon>Apocrita</taxon>
        <taxon>Aculeata</taxon>
        <taxon>Apoidea</taxon>
        <taxon>Anthophila</taxon>
        <taxon>Apidae</taxon>
        <taxon>Bombus</taxon>
        <taxon>Bombus</taxon>
    </lineage>
</organism>
<feature type="coiled-coil region" evidence="8">
    <location>
        <begin position="1013"/>
        <end position="1177"/>
    </location>
</feature>
<dbReference type="PANTHER" id="PTHR23158">
    <property type="entry name" value="MELANOMA INHIBITORY ACTIVITY-RELATED"/>
    <property type="match status" value="1"/>
</dbReference>
<dbReference type="OrthoDB" id="6627676at2759"/>
<proteinExistence type="predicted"/>
<evidence type="ECO:0000256" key="8">
    <source>
        <dbReference type="SAM" id="Coils"/>
    </source>
</evidence>
<keyword evidence="3" id="KW-0732">Signal</keyword>
<feature type="region of interest" description="Disordered" evidence="9">
    <location>
        <begin position="328"/>
        <end position="347"/>
    </location>
</feature>
<keyword evidence="10" id="KW-0472">Membrane</keyword>
<evidence type="ECO:0000313" key="13">
    <source>
        <dbReference type="RefSeq" id="XP_048262236.1"/>
    </source>
</evidence>
<keyword evidence="4" id="KW-0256">Endoplasmic reticulum</keyword>
<sequence>MLVVMWNCSSTNMTERNLFINVLFLVIAIIFSAIPQCSSVLSDKRLCYDPDCSEPVSLARTTIRYTPNEAGLLSCNINEKVTVYSKEAGKRNDLWGVEINGRHGYIPKTFLKEYKILHKNLEHEVSIDPLFSNVSSDEKLQSKKNKNKSMFDKKDIKTSNEQIDNLDLKSLEELPQSANGINPSYEIIDGTTVHLDINKPSEPTFIKEVIQTTVVPNEQDTVDEILNSNLESKEHTISAEVDFKDFVASSEKILDLPEISGVQSSPLNISITSDKVEYTIENVGNESVTNVEDDQFLDKVIDINSPQTSTSDDLKEILNIEGEEAVELNKEGNVSPSEADVNNNTTPDVQNVRTIDQIEKVDIQPLQNVMIDTTNKTQLHIQNAESVDQIQTKDIQSSQNITIVTTSDVRSDAQNAENFDKVETENIHTSSVEMIVVNETETGIQDTENSGKVEKEDVNSSANIELFSLINIKSDIQNAENSDQIETKDIQASQNVTIVTTGDAKSDVQNAENSDQIEAKDTQPSQNVTIVTTSDVRSDAQNAENSDKVDIKSTPLLENIIPRIKDTQYLGSVMQIQTEPDDAKKEESKSIEDLNEHDTSEYKPFSFIESNVNNEVLVTLPTHNIETKDIQFDLDVETEEGATLDTKSNSNIEDTVFVKEITDIQYNTVNEDALPIIEETSENIFHEVQASVPDVCTADNIGCPLTDNQKNFPHHEQPSQGSENALMSGIQIESNYWLALMYLSVTAAATLIFSLGYYCIENMRSDRQLIVRINKLEKDLLISEAECTMANENLKATKEKLSRMEDESFGSDEMVLSLRADLEVSQNAKTELEDQVAMLEKDLESATEAGLELEKMLREVLSANNEVNPLAQSVEDLQTRLNAQQAANESLTNAVNLKTQEFEFHKLENESILAELVFVKKKYEELEVELARLTENLKQEINSKNNIEQTLSDKVQQLEMEIKEISTEKATLQKELKAKEVEANDLVDVINRLSSNNLDLDKLYDVSHIKVEATALLEERNELKIRLAEIEGAHNLLEEHVKFVKEEVATLGEQCKVAEKEKKDAETRLEVLTNFFEEKEAHRQKEEAIWLQQQGEVVSTVERIQTMQNEIQNYKQQIEVLKREILDQEREYKNQISVLETKAHEQWVIARQVERRLEESKVEAGQLRNRLTLIEKNINDVDSEAKLHRLEANGETTTSPPLFIGAESSSSPIMFSGSSGVPPPPPPSYLHSLFPPYLPPPLPNTSGVPPYEVSQRPPPLGGRLSSPPPMPLHPPAPNRYDNAGSPPPMSPHLLPPFNHRSPPPPPFASDIHPPPPPPPGSILPPPLGTPHSWGEESLPPPRSSGFHPAQRERVRNHKGRKRFSKVRQFWSTMEGNNCK</sequence>
<feature type="compositionally biased region" description="Low complexity" evidence="9">
    <location>
        <begin position="1208"/>
        <end position="1219"/>
    </location>
</feature>